<dbReference type="RefSeq" id="WP_093396287.1">
    <property type="nucleotide sequence ID" value="NZ_FOUU01000012.1"/>
</dbReference>
<keyword evidence="5 7" id="KW-0249">Electron transport</keyword>
<dbReference type="FunFam" id="2.20.28.10:FF:000001">
    <property type="entry name" value="Rubredoxin"/>
    <property type="match status" value="1"/>
</dbReference>
<feature type="domain" description="Rubredoxin-like" evidence="9">
    <location>
        <begin position="15"/>
        <end position="58"/>
    </location>
</feature>
<dbReference type="InterPro" id="IPR024922">
    <property type="entry name" value="Rubredoxin"/>
</dbReference>
<proteinExistence type="inferred from homology"/>
<dbReference type="GO" id="GO:0009055">
    <property type="term" value="F:electron transfer activity"/>
    <property type="evidence" value="ECO:0007669"/>
    <property type="project" value="InterPro"/>
</dbReference>
<feature type="binding site" evidence="8">
    <location>
        <position position="45"/>
    </location>
    <ligand>
        <name>Fe cation</name>
        <dbReference type="ChEBI" id="CHEBI:24875"/>
    </ligand>
</feature>
<dbReference type="Gene3D" id="2.20.28.10">
    <property type="match status" value="1"/>
</dbReference>
<dbReference type="GO" id="GO:0005506">
    <property type="term" value="F:iron ion binding"/>
    <property type="evidence" value="ECO:0007669"/>
    <property type="project" value="InterPro"/>
</dbReference>
<evidence type="ECO:0000256" key="1">
    <source>
        <dbReference type="ARBA" id="ARBA00002360"/>
    </source>
</evidence>
<evidence type="ECO:0000259" key="9">
    <source>
        <dbReference type="PROSITE" id="PS50903"/>
    </source>
</evidence>
<dbReference type="InterPro" id="IPR024934">
    <property type="entry name" value="Rubredoxin-like_dom"/>
</dbReference>
<evidence type="ECO:0000313" key="11">
    <source>
        <dbReference type="Proteomes" id="UP000199611"/>
    </source>
</evidence>
<dbReference type="PIRSF" id="PIRSF000071">
    <property type="entry name" value="Rubredoxin"/>
    <property type="match status" value="1"/>
</dbReference>
<dbReference type="Pfam" id="PF00301">
    <property type="entry name" value="Rubredoxin"/>
    <property type="match status" value="1"/>
</dbReference>
<name>A0A1I4VYE4_9BACT</name>
<evidence type="ECO:0000313" key="10">
    <source>
        <dbReference type="EMBL" id="SFN06338.1"/>
    </source>
</evidence>
<dbReference type="InterPro" id="IPR050526">
    <property type="entry name" value="Rubredoxin_ET"/>
</dbReference>
<comment type="cofactor">
    <cofactor evidence="7 8">
        <name>Fe(3+)</name>
        <dbReference type="ChEBI" id="CHEBI:29034"/>
    </cofactor>
    <text evidence="7 8">Binds 1 Fe(3+) ion per subunit.</text>
</comment>
<dbReference type="SUPFAM" id="SSF57802">
    <property type="entry name" value="Rubredoxin-like"/>
    <property type="match status" value="1"/>
</dbReference>
<evidence type="ECO:0000256" key="2">
    <source>
        <dbReference type="ARBA" id="ARBA00005337"/>
    </source>
</evidence>
<keyword evidence="11" id="KW-1185">Reference proteome</keyword>
<feature type="binding site" evidence="8">
    <location>
        <position position="10"/>
    </location>
    <ligand>
        <name>Fe cation</name>
        <dbReference type="ChEBI" id="CHEBI:24875"/>
    </ligand>
</feature>
<dbReference type="PROSITE" id="PS50903">
    <property type="entry name" value="RUBREDOXIN_LIKE"/>
    <property type="match status" value="1"/>
</dbReference>
<comment type="similarity">
    <text evidence="2 7">Belongs to the rubredoxin family.</text>
</comment>
<comment type="function">
    <text evidence="1">Rubredoxin is a small nonheme, iron protein lacking acid-labile sulfide. Its single Fe, chelated to 4 Cys, functions as an electron acceptor and may also stabilize the conformation of the molecule.</text>
</comment>
<evidence type="ECO:0000256" key="8">
    <source>
        <dbReference type="PIRSR" id="PIRSR000071-1"/>
    </source>
</evidence>
<dbReference type="OrthoDB" id="9802447at2"/>
<keyword evidence="6 7" id="KW-0408">Iron</keyword>
<evidence type="ECO:0000256" key="5">
    <source>
        <dbReference type="ARBA" id="ARBA00022982"/>
    </source>
</evidence>
<feature type="binding site" evidence="8">
    <location>
        <position position="15"/>
    </location>
    <ligand>
        <name>Fe cation</name>
        <dbReference type="ChEBI" id="CHEBI:24875"/>
    </ligand>
</feature>
<dbReference type="GO" id="GO:0043448">
    <property type="term" value="P:alkane catabolic process"/>
    <property type="evidence" value="ECO:0007669"/>
    <property type="project" value="TreeGrafter"/>
</dbReference>
<dbReference type="CDD" id="cd00730">
    <property type="entry name" value="rubredoxin"/>
    <property type="match status" value="1"/>
</dbReference>
<dbReference type="PANTHER" id="PTHR47627:SF1">
    <property type="entry name" value="RUBREDOXIN-1-RELATED"/>
    <property type="match status" value="1"/>
</dbReference>
<dbReference type="PROSITE" id="PS00202">
    <property type="entry name" value="RUBREDOXIN"/>
    <property type="match status" value="1"/>
</dbReference>
<dbReference type="EMBL" id="FOUU01000012">
    <property type="protein sequence ID" value="SFN06338.1"/>
    <property type="molecule type" value="Genomic_DNA"/>
</dbReference>
<dbReference type="PRINTS" id="PR00163">
    <property type="entry name" value="RUBREDOXIN"/>
</dbReference>
<protein>
    <recommendedName>
        <fullName evidence="7">Rubredoxin</fullName>
    </recommendedName>
</protein>
<keyword evidence="4 7" id="KW-0479">Metal-binding</keyword>
<reference evidence="10 11" key="1">
    <citation type="submission" date="2016-10" db="EMBL/GenBank/DDBJ databases">
        <authorList>
            <person name="de Groot N.N."/>
        </authorList>
    </citation>
    <scope>NUCLEOTIDE SEQUENCE [LARGE SCALE GENOMIC DNA]</scope>
    <source>
        <strain evidence="10 11">DSM 9990</strain>
    </source>
</reference>
<dbReference type="Proteomes" id="UP000199611">
    <property type="component" value="Unassembled WGS sequence"/>
</dbReference>
<dbReference type="InterPro" id="IPR024935">
    <property type="entry name" value="Rubredoxin_dom"/>
</dbReference>
<evidence type="ECO:0000256" key="6">
    <source>
        <dbReference type="ARBA" id="ARBA00023004"/>
    </source>
</evidence>
<accession>A0A1I4VYE4</accession>
<dbReference type="PANTHER" id="PTHR47627">
    <property type="entry name" value="RUBREDOXIN"/>
    <property type="match status" value="1"/>
</dbReference>
<organism evidence="10 11">
    <name type="scientific">Thermodesulforhabdus norvegica</name>
    <dbReference type="NCBI Taxonomy" id="39841"/>
    <lineage>
        <taxon>Bacteria</taxon>
        <taxon>Pseudomonadati</taxon>
        <taxon>Thermodesulfobacteriota</taxon>
        <taxon>Syntrophobacteria</taxon>
        <taxon>Syntrophobacterales</taxon>
        <taxon>Thermodesulforhabdaceae</taxon>
        <taxon>Thermodesulforhabdus</taxon>
    </lineage>
</organism>
<feature type="binding site" evidence="8">
    <location>
        <position position="48"/>
    </location>
    <ligand>
        <name>Fe cation</name>
        <dbReference type="ChEBI" id="CHEBI:24875"/>
    </ligand>
</feature>
<dbReference type="STRING" id="39841.SAMN05660836_02528"/>
<evidence type="ECO:0000256" key="3">
    <source>
        <dbReference type="ARBA" id="ARBA00022448"/>
    </source>
</evidence>
<evidence type="ECO:0000256" key="7">
    <source>
        <dbReference type="PIRNR" id="PIRNR000071"/>
    </source>
</evidence>
<gene>
    <name evidence="10" type="ORF">SAMN05660836_02528</name>
</gene>
<dbReference type="InterPro" id="IPR018527">
    <property type="entry name" value="Rubredoxin_Fe_BS"/>
</dbReference>
<sequence>MAEKKVLYQCQTANCGYIYDPEKGDRKGKIPRGTPFEELPEDWKCPVCGASKKMFKKITC</sequence>
<keyword evidence="3 7" id="KW-0813">Transport</keyword>
<dbReference type="AlphaFoldDB" id="A0A1I4VYE4"/>
<evidence type="ECO:0000256" key="4">
    <source>
        <dbReference type="ARBA" id="ARBA00022723"/>
    </source>
</evidence>